<evidence type="ECO:0000256" key="4">
    <source>
        <dbReference type="ARBA" id="ARBA00023203"/>
    </source>
</evidence>
<keyword evidence="7" id="KW-1185">Reference proteome</keyword>
<evidence type="ECO:0000313" key="6">
    <source>
        <dbReference type="EMBL" id="KAL1243396.1"/>
    </source>
</evidence>
<organism evidence="6 7">
    <name type="scientific">Trichinella spiralis</name>
    <name type="common">Trichina worm</name>
    <dbReference type="NCBI Taxonomy" id="6334"/>
    <lineage>
        <taxon>Eukaryota</taxon>
        <taxon>Metazoa</taxon>
        <taxon>Ecdysozoa</taxon>
        <taxon>Nematoda</taxon>
        <taxon>Enoplea</taxon>
        <taxon>Dorylaimia</taxon>
        <taxon>Trichinellida</taxon>
        <taxon>Trichinellidae</taxon>
        <taxon>Trichinella</taxon>
    </lineage>
</organism>
<gene>
    <name evidence="6" type="ORF">TSPI_03298</name>
</gene>
<evidence type="ECO:0000256" key="5">
    <source>
        <dbReference type="ARBA" id="ARBA00023212"/>
    </source>
</evidence>
<dbReference type="Proteomes" id="UP001558632">
    <property type="component" value="Unassembled WGS sequence"/>
</dbReference>
<comment type="similarity">
    <text evidence="2">Belongs to the ARPC3 family.</text>
</comment>
<evidence type="ECO:0000313" key="7">
    <source>
        <dbReference type="Proteomes" id="UP001558632"/>
    </source>
</evidence>
<dbReference type="Gene3D" id="1.10.1760.10">
    <property type="entry name" value="Actin-related protein 2/3 complex subunit 3"/>
    <property type="match status" value="1"/>
</dbReference>
<name>A0ABR3KRZ8_TRISP</name>
<accession>A0ABR3KRZ8</accession>
<dbReference type="Pfam" id="PF04062">
    <property type="entry name" value="P21-Arc"/>
    <property type="match status" value="1"/>
</dbReference>
<dbReference type="EMBL" id="JBEUSY010000170">
    <property type="protein sequence ID" value="KAL1243396.1"/>
    <property type="molecule type" value="Genomic_DNA"/>
</dbReference>
<sequence>MSPYHSKFDKSTMQICNMALLPLRTSFRGPAPKCDGEDIIDEVLEYFKANMFFRRFEIKSAADRVLIYLTLYIVECLKRLQKCSSKTEGLKEMSAFALDRCIPIPGDQGFPMNSHFKGPANADQEEALRSYLQQLRQELGVRLCEKVFDPTTDKPLKWWTSFGKRKFLDLTLIPPGMSSIFSLDFRSFVHLVTCSAVLSAVLLERGSVPLGHRDRCPFFHCFTFLCHCGHCFRHSICTCGALVSISVKHQPSSSTVRLYASVFQYRRVAFPCSCSSV</sequence>
<comment type="subcellular location">
    <subcellularLocation>
        <location evidence="1">Cytoplasm</location>
        <location evidence="1">Cytoskeleton</location>
    </subcellularLocation>
</comment>
<keyword evidence="4" id="KW-0009">Actin-binding</keyword>
<comment type="caution">
    <text evidence="6">The sequence shown here is derived from an EMBL/GenBank/DDBJ whole genome shotgun (WGS) entry which is preliminary data.</text>
</comment>
<dbReference type="InterPro" id="IPR036753">
    <property type="entry name" value="ARPC3_sf"/>
</dbReference>
<keyword evidence="5" id="KW-0206">Cytoskeleton</keyword>
<proteinExistence type="inferred from homology"/>
<reference evidence="6 7" key="1">
    <citation type="submission" date="2024-07" db="EMBL/GenBank/DDBJ databases">
        <title>Enhanced genomic and transcriptomic resources for Trichinella pseudospiralis and T. spiralis underpin the discovery of pronounced molecular differences between stages and species.</title>
        <authorList>
            <person name="Pasi K.K."/>
            <person name="La Rosa G."/>
            <person name="Gomez-Morales M.A."/>
            <person name="Tosini F."/>
            <person name="Sumanam S."/>
            <person name="Young N.D."/>
            <person name="Chang B.C."/>
            <person name="Robin G.B."/>
        </authorList>
    </citation>
    <scope>NUCLEOTIDE SEQUENCE [LARGE SCALE GENOMIC DNA]</scope>
    <source>
        <strain evidence="6">ISS534</strain>
    </source>
</reference>
<keyword evidence="3" id="KW-0963">Cytoplasm</keyword>
<protein>
    <submittedName>
        <fullName evidence="6">Actin-related protein 2/3 complex subunit</fullName>
    </submittedName>
</protein>
<dbReference type="InterPro" id="IPR007204">
    <property type="entry name" value="ARPC3"/>
</dbReference>
<evidence type="ECO:0000256" key="3">
    <source>
        <dbReference type="ARBA" id="ARBA00022490"/>
    </source>
</evidence>
<dbReference type="PANTHER" id="PTHR12391">
    <property type="entry name" value="ARP2/3 COMPLEX 21 KD SUBUNIT"/>
    <property type="match status" value="1"/>
</dbReference>
<evidence type="ECO:0000256" key="2">
    <source>
        <dbReference type="ARBA" id="ARBA00010856"/>
    </source>
</evidence>
<evidence type="ECO:0000256" key="1">
    <source>
        <dbReference type="ARBA" id="ARBA00004245"/>
    </source>
</evidence>
<dbReference type="SUPFAM" id="SSF69060">
    <property type="entry name" value="Arp2/3 complex 21 kDa subunit ARPC3"/>
    <property type="match status" value="1"/>
</dbReference>